<accession>A0A0A9GQQ3</accession>
<evidence type="ECO:0000313" key="1">
    <source>
        <dbReference type="EMBL" id="JAE26782.1"/>
    </source>
</evidence>
<reference evidence="1" key="2">
    <citation type="journal article" date="2015" name="Data Brief">
        <title>Shoot transcriptome of the giant reed, Arundo donax.</title>
        <authorList>
            <person name="Barrero R.A."/>
            <person name="Guerrero F.D."/>
            <person name="Moolhuijzen P."/>
            <person name="Goolsby J.A."/>
            <person name="Tidwell J."/>
            <person name="Bellgard S.E."/>
            <person name="Bellgard M.I."/>
        </authorList>
    </citation>
    <scope>NUCLEOTIDE SEQUENCE</scope>
    <source>
        <tissue evidence="1">Shoot tissue taken approximately 20 cm above the soil surface</tissue>
    </source>
</reference>
<name>A0A0A9GQQ3_ARUDO</name>
<organism evidence="1">
    <name type="scientific">Arundo donax</name>
    <name type="common">Giant reed</name>
    <name type="synonym">Donax arundinaceus</name>
    <dbReference type="NCBI Taxonomy" id="35708"/>
    <lineage>
        <taxon>Eukaryota</taxon>
        <taxon>Viridiplantae</taxon>
        <taxon>Streptophyta</taxon>
        <taxon>Embryophyta</taxon>
        <taxon>Tracheophyta</taxon>
        <taxon>Spermatophyta</taxon>
        <taxon>Magnoliopsida</taxon>
        <taxon>Liliopsida</taxon>
        <taxon>Poales</taxon>
        <taxon>Poaceae</taxon>
        <taxon>PACMAD clade</taxon>
        <taxon>Arundinoideae</taxon>
        <taxon>Arundineae</taxon>
        <taxon>Arundo</taxon>
    </lineage>
</organism>
<protein>
    <submittedName>
        <fullName evidence="1">Uncharacterized protein</fullName>
    </submittedName>
</protein>
<dbReference type="EMBL" id="GBRH01171114">
    <property type="protein sequence ID" value="JAE26782.1"/>
    <property type="molecule type" value="Transcribed_RNA"/>
</dbReference>
<sequence length="26" mass="2906">MSTAELKPLYGAQVKAVISMHTLVMW</sequence>
<reference evidence="1" key="1">
    <citation type="submission" date="2014-09" db="EMBL/GenBank/DDBJ databases">
        <authorList>
            <person name="Magalhaes I.L.F."/>
            <person name="Oliveira U."/>
            <person name="Santos F.R."/>
            <person name="Vidigal T.H.D.A."/>
            <person name="Brescovit A.D."/>
            <person name="Santos A.J."/>
        </authorList>
    </citation>
    <scope>NUCLEOTIDE SEQUENCE</scope>
    <source>
        <tissue evidence="1">Shoot tissue taken approximately 20 cm above the soil surface</tissue>
    </source>
</reference>
<dbReference type="AlphaFoldDB" id="A0A0A9GQQ3"/>
<proteinExistence type="predicted"/>